<comment type="caution">
    <text evidence="2">The sequence shown here is derived from an EMBL/GenBank/DDBJ whole genome shotgun (WGS) entry which is preliminary data.</text>
</comment>
<evidence type="ECO:0000313" key="3">
    <source>
        <dbReference type="Proteomes" id="UP000664096"/>
    </source>
</evidence>
<dbReference type="RefSeq" id="WP_207144294.1">
    <property type="nucleotide sequence ID" value="NZ_JAEKJZ010000009.1"/>
</dbReference>
<dbReference type="Proteomes" id="UP000664096">
    <property type="component" value="Unassembled WGS sequence"/>
</dbReference>
<feature type="region of interest" description="Disordered" evidence="1">
    <location>
        <begin position="168"/>
        <end position="195"/>
    </location>
</feature>
<evidence type="ECO:0000256" key="1">
    <source>
        <dbReference type="SAM" id="MobiDB-lite"/>
    </source>
</evidence>
<gene>
    <name evidence="2" type="ORF">JF539_26795</name>
</gene>
<reference evidence="2" key="1">
    <citation type="submission" date="2020-12" db="EMBL/GenBank/DDBJ databases">
        <title>Oil enriched cultivation method for isolating marine PHA-producing bacteria.</title>
        <authorList>
            <person name="Zheng W."/>
            <person name="Yu S."/>
            <person name="Huang Y."/>
        </authorList>
    </citation>
    <scope>NUCLEOTIDE SEQUENCE</scope>
    <source>
        <strain evidence="2">SY-2-12</strain>
    </source>
</reference>
<organism evidence="2 3">
    <name type="scientific">Roseibium aggregatum</name>
    <dbReference type="NCBI Taxonomy" id="187304"/>
    <lineage>
        <taxon>Bacteria</taxon>
        <taxon>Pseudomonadati</taxon>
        <taxon>Pseudomonadota</taxon>
        <taxon>Alphaproteobacteria</taxon>
        <taxon>Hyphomicrobiales</taxon>
        <taxon>Stappiaceae</taxon>
        <taxon>Roseibium</taxon>
    </lineage>
</organism>
<feature type="region of interest" description="Disordered" evidence="1">
    <location>
        <begin position="1"/>
        <end position="23"/>
    </location>
</feature>
<evidence type="ECO:0000313" key="2">
    <source>
        <dbReference type="EMBL" id="MBN9673994.1"/>
    </source>
</evidence>
<dbReference type="AlphaFoldDB" id="A0A939J7M6"/>
<dbReference type="EMBL" id="JAEKJZ010000009">
    <property type="protein sequence ID" value="MBN9673994.1"/>
    <property type="molecule type" value="Genomic_DNA"/>
</dbReference>
<proteinExistence type="predicted"/>
<protein>
    <submittedName>
        <fullName evidence="2">Uncharacterized protein</fullName>
    </submittedName>
</protein>
<sequence length="246" mass="25329">MPPITAAISTPNALTPPRSSAAGGLEKVVEPTGFAALVEDVDDDGLLLVADAEPADEVEVEDIPGVDEALLLLSTDLLSAVLFTEVLVSDGEIFGVVEEAEDFAAPAPVEAEAAVPAALPDDAPDVSGFVPLAEDVDPVELLSSVALPGLASTFSAFRSMVTGRLEEPAVEDDLPVSGLSESPGPLPPAEDDAPPEDFLSVAICSPPGPQGLKTFTIHASLRSGTARQRLFRAAKHGLPRIGLTLR</sequence>
<accession>A0A939J7M6</accession>
<name>A0A939J7M6_9HYPH</name>